<dbReference type="GO" id="GO:0004386">
    <property type="term" value="F:helicase activity"/>
    <property type="evidence" value="ECO:0007669"/>
    <property type="project" value="UniProtKB-KW"/>
</dbReference>
<evidence type="ECO:0000256" key="1">
    <source>
        <dbReference type="ARBA" id="ARBA00022763"/>
    </source>
</evidence>
<gene>
    <name evidence="5" type="ORF">MCORR_v1c05160</name>
</gene>
<keyword evidence="1" id="KW-0227">DNA damage</keyword>
<keyword evidence="2" id="KW-0547">Nucleotide-binding</keyword>
<feature type="domain" description="PD-(D/E)XK endonuclease-like" evidence="4">
    <location>
        <begin position="74"/>
        <end position="186"/>
    </location>
</feature>
<name>A0A2S5RG71_9MOLU</name>
<dbReference type="OrthoDB" id="391867at2"/>
<evidence type="ECO:0000313" key="6">
    <source>
        <dbReference type="Proteomes" id="UP000239785"/>
    </source>
</evidence>
<dbReference type="Pfam" id="PF12705">
    <property type="entry name" value="PDDEXK_1"/>
    <property type="match status" value="1"/>
</dbReference>
<proteinExistence type="predicted"/>
<organism evidence="5 6">
    <name type="scientific">Mesoplasma corruscae</name>
    <dbReference type="NCBI Taxonomy" id="216874"/>
    <lineage>
        <taxon>Bacteria</taxon>
        <taxon>Bacillati</taxon>
        <taxon>Mycoplasmatota</taxon>
        <taxon>Mollicutes</taxon>
        <taxon>Entomoplasmatales</taxon>
        <taxon>Entomoplasmataceae</taxon>
        <taxon>Mesoplasma</taxon>
    </lineage>
</organism>
<comment type="caution">
    <text evidence="5">The sequence shown here is derived from an EMBL/GenBank/DDBJ whole genome shotgun (WGS) entry which is preliminary data.</text>
</comment>
<accession>A0A2S5RG71</accession>
<keyword evidence="2" id="KW-0347">Helicase</keyword>
<dbReference type="InterPro" id="IPR038726">
    <property type="entry name" value="PDDEXK_AddAB-type"/>
</dbReference>
<keyword evidence="6" id="KW-1185">Reference proteome</keyword>
<dbReference type="Gene3D" id="3.90.320.10">
    <property type="match status" value="1"/>
</dbReference>
<reference evidence="5 6" key="1">
    <citation type="submission" date="2017-11" db="EMBL/GenBank/DDBJ databases">
        <title>Genome sequence of Mesoplasma corruscae ELCA-2 (ATCC 49579).</title>
        <authorList>
            <person name="Lo W.-S."/>
            <person name="Kuo C.-H."/>
        </authorList>
    </citation>
    <scope>NUCLEOTIDE SEQUENCE [LARGE SCALE GENOMIC DNA]</scope>
    <source>
        <strain evidence="5 6">ELCA-2</strain>
    </source>
</reference>
<evidence type="ECO:0000259" key="4">
    <source>
        <dbReference type="Pfam" id="PF12705"/>
    </source>
</evidence>
<evidence type="ECO:0000256" key="2">
    <source>
        <dbReference type="ARBA" id="ARBA00022806"/>
    </source>
</evidence>
<dbReference type="EMBL" id="PHNF01000002">
    <property type="protein sequence ID" value="PPE06212.1"/>
    <property type="molecule type" value="Genomic_DNA"/>
</dbReference>
<protein>
    <recommendedName>
        <fullName evidence="4">PD-(D/E)XK endonuclease-like domain-containing protein</fullName>
    </recommendedName>
</protein>
<sequence>MEKIENILRQEIFIDEESHKYYLKGVEINRPSVSTIMQYLPQYVFDDSFAETQEGKEILVNAITRGLHLHKIAEVWLKDRQERTCCNLYGHLEMKRWLLKILQKITNDYNEEDGWEIISELSMVGERYVGTLDILLINNKRKQYLIGDIKTTRHPDLQKETLQLTLYKHLLEERFKQININDMKLNNYFVINCNKINKEVYFMSENIQKIAEKHTLEIFEILNLRNKNL</sequence>
<evidence type="ECO:0000256" key="3">
    <source>
        <dbReference type="ARBA" id="ARBA00023204"/>
    </source>
</evidence>
<keyword evidence="3" id="KW-0234">DNA repair</keyword>
<dbReference type="Proteomes" id="UP000239785">
    <property type="component" value="Unassembled WGS sequence"/>
</dbReference>
<dbReference type="AlphaFoldDB" id="A0A2S5RG71"/>
<keyword evidence="2" id="KW-0378">Hydrolase</keyword>
<dbReference type="InterPro" id="IPR011604">
    <property type="entry name" value="PDDEXK-like_dom_sf"/>
</dbReference>
<dbReference type="RefSeq" id="WP_104208058.1">
    <property type="nucleotide sequence ID" value="NZ_PHNF01000002.1"/>
</dbReference>
<dbReference type="GO" id="GO:0006281">
    <property type="term" value="P:DNA repair"/>
    <property type="evidence" value="ECO:0007669"/>
    <property type="project" value="UniProtKB-KW"/>
</dbReference>
<evidence type="ECO:0000313" key="5">
    <source>
        <dbReference type="EMBL" id="PPE06212.1"/>
    </source>
</evidence>
<keyword evidence="2" id="KW-0067">ATP-binding</keyword>